<dbReference type="EMBL" id="SWKV01000115">
    <property type="protein sequence ID" value="KAF3031980.1"/>
    <property type="molecule type" value="Genomic_DNA"/>
</dbReference>
<reference evidence="2" key="1">
    <citation type="submission" date="2019-04" db="EMBL/GenBank/DDBJ databases">
        <title>Sequencing of skin fungus with MAO and IRED activity.</title>
        <authorList>
            <person name="Marsaioli A.J."/>
            <person name="Bonatto J.M.C."/>
            <person name="Reis Junior O."/>
        </authorList>
    </citation>
    <scope>NUCLEOTIDE SEQUENCE</scope>
    <source>
        <strain evidence="2">28M1</strain>
    </source>
</reference>
<evidence type="ECO:0000313" key="3">
    <source>
        <dbReference type="Proteomes" id="UP000758155"/>
    </source>
</evidence>
<protein>
    <submittedName>
        <fullName evidence="2">Uncharacterized protein</fullName>
    </submittedName>
</protein>
<keyword evidence="3" id="KW-1185">Reference proteome</keyword>
<accession>A0A9P4WGW8</accession>
<evidence type="ECO:0000313" key="2">
    <source>
        <dbReference type="EMBL" id="KAF3031980.1"/>
    </source>
</evidence>
<gene>
    <name evidence="2" type="ORF">E8E12_002663</name>
</gene>
<feature type="region of interest" description="Disordered" evidence="1">
    <location>
        <begin position="1"/>
        <end position="20"/>
    </location>
</feature>
<comment type="caution">
    <text evidence="2">The sequence shown here is derived from an EMBL/GenBank/DDBJ whole genome shotgun (WGS) entry which is preliminary data.</text>
</comment>
<evidence type="ECO:0000256" key="1">
    <source>
        <dbReference type="SAM" id="MobiDB-lite"/>
    </source>
</evidence>
<proteinExistence type="predicted"/>
<organism evidence="2 3">
    <name type="scientific">Didymella heteroderae</name>
    <dbReference type="NCBI Taxonomy" id="1769908"/>
    <lineage>
        <taxon>Eukaryota</taxon>
        <taxon>Fungi</taxon>
        <taxon>Dikarya</taxon>
        <taxon>Ascomycota</taxon>
        <taxon>Pezizomycotina</taxon>
        <taxon>Dothideomycetes</taxon>
        <taxon>Pleosporomycetidae</taxon>
        <taxon>Pleosporales</taxon>
        <taxon>Pleosporineae</taxon>
        <taxon>Didymellaceae</taxon>
        <taxon>Didymella</taxon>
    </lineage>
</organism>
<name>A0A9P4WGW8_9PLEO</name>
<sequence length="216" mass="23535">MSQLPASSRPVPRPSPLPSVSDGTEFVEYFCERIQSGPLAPMGGIQPATHKCLSQLNAREQKIEAYRLLRIDQGITIGQHNGAQSSTGLAYTVSGIVQFINDFSGTRSGSAHAYEEVWLAAALSWVCPFNIYLFYVPRNTDTIPSPIEKPATKEMALVVALLLRHEELVEALLPSVDLDIAWRVAFLNISPVEAAARTAQCKNRNGRSSKGGSTHD</sequence>
<dbReference type="Proteomes" id="UP000758155">
    <property type="component" value="Unassembled WGS sequence"/>
</dbReference>
<dbReference type="AlphaFoldDB" id="A0A9P4WGW8"/>
<feature type="compositionally biased region" description="Low complexity" evidence="1">
    <location>
        <begin position="1"/>
        <end position="10"/>
    </location>
</feature>